<keyword evidence="4" id="KW-1185">Reference proteome</keyword>
<gene>
    <name evidence="3" type="ORF">C8D72_1700</name>
</gene>
<dbReference type="GO" id="GO:0004519">
    <property type="term" value="F:endonuclease activity"/>
    <property type="evidence" value="ECO:0007669"/>
    <property type="project" value="InterPro"/>
</dbReference>
<reference evidence="3 4" key="1">
    <citation type="submission" date="2018-07" db="EMBL/GenBank/DDBJ databases">
        <title>Genomic Encyclopedia of Type Strains, Phase IV (KMG-IV): sequencing the most valuable type-strain genomes for metagenomic binning, comparative biology and taxonomic classification.</title>
        <authorList>
            <person name="Goeker M."/>
        </authorList>
    </citation>
    <scope>NUCLEOTIDE SEQUENCE [LARGE SCALE GENOMIC DNA]</scope>
    <source>
        <strain evidence="3 4">DSM 14324</strain>
    </source>
</reference>
<proteinExistence type="predicted"/>
<organism evidence="3 4">
    <name type="scientific">Kushneria indalinina DSM 14324</name>
    <dbReference type="NCBI Taxonomy" id="1122140"/>
    <lineage>
        <taxon>Bacteria</taxon>
        <taxon>Pseudomonadati</taxon>
        <taxon>Pseudomonadota</taxon>
        <taxon>Gammaproteobacteria</taxon>
        <taxon>Oceanospirillales</taxon>
        <taxon>Halomonadaceae</taxon>
        <taxon>Kushneria</taxon>
    </lineage>
</organism>
<evidence type="ECO:0000256" key="2">
    <source>
        <dbReference type="SAM" id="MobiDB-lite"/>
    </source>
</evidence>
<dbReference type="InterPro" id="IPR019734">
    <property type="entry name" value="TPR_rpt"/>
</dbReference>
<dbReference type="InterPro" id="IPR011990">
    <property type="entry name" value="TPR-like_helical_dom_sf"/>
</dbReference>
<dbReference type="PROSITE" id="PS50005">
    <property type="entry name" value="TPR"/>
    <property type="match status" value="1"/>
</dbReference>
<evidence type="ECO:0000313" key="4">
    <source>
        <dbReference type="Proteomes" id="UP000256334"/>
    </source>
</evidence>
<evidence type="ECO:0000313" key="3">
    <source>
        <dbReference type="EMBL" id="REC94871.1"/>
    </source>
</evidence>
<sequence length="241" mass="26984">MVSSLRKHYERITAAQAAADAGDEVMHGDAYHLMQAQLWEDYRRLKSVQSVERKIEIKREILPNYSEYVAGVLEAGRGAEDEVLMRIMLWRIDVGDITGALPIARYAMQHQLDPGEQFQRSTPAILAEESADQALALTDDDDSLLEALIEINELIEGRDMHDQIRAKLHKAIGNGYRACGDMPDALTHYQRAFELNDRVGVKQDIDRIGKALKKQAEEAGQQDQAAQPDQPDPQPNNAQPG</sequence>
<keyword evidence="1" id="KW-0802">TPR repeat</keyword>
<dbReference type="Proteomes" id="UP000256334">
    <property type="component" value="Unassembled WGS sequence"/>
</dbReference>
<dbReference type="Gene3D" id="1.25.40.10">
    <property type="entry name" value="Tetratricopeptide repeat domain"/>
    <property type="match status" value="1"/>
</dbReference>
<dbReference type="InterPro" id="IPR010270">
    <property type="entry name" value="Phage_P2_GpM"/>
</dbReference>
<dbReference type="GO" id="GO:0003677">
    <property type="term" value="F:DNA binding"/>
    <property type="evidence" value="ECO:0007669"/>
    <property type="project" value="InterPro"/>
</dbReference>
<dbReference type="Pfam" id="PF05944">
    <property type="entry name" value="Phage_term_smal"/>
    <property type="match status" value="1"/>
</dbReference>
<feature type="compositionally biased region" description="Low complexity" evidence="2">
    <location>
        <begin position="218"/>
        <end position="241"/>
    </location>
</feature>
<dbReference type="EMBL" id="QRDJ01000007">
    <property type="protein sequence ID" value="REC94871.1"/>
    <property type="molecule type" value="Genomic_DNA"/>
</dbReference>
<comment type="caution">
    <text evidence="3">The sequence shown here is derived from an EMBL/GenBank/DDBJ whole genome shotgun (WGS) entry which is preliminary data.</text>
</comment>
<feature type="repeat" description="TPR" evidence="1">
    <location>
        <begin position="166"/>
        <end position="199"/>
    </location>
</feature>
<feature type="region of interest" description="Disordered" evidence="2">
    <location>
        <begin position="211"/>
        <end position="241"/>
    </location>
</feature>
<dbReference type="RefSeq" id="WP_115853961.1">
    <property type="nucleotide sequence ID" value="NZ_QRDJ01000007.1"/>
</dbReference>
<dbReference type="AlphaFoldDB" id="A0A3D9DW17"/>
<name>A0A3D9DW17_9GAMM</name>
<accession>A0A3D9DW17</accession>
<evidence type="ECO:0000256" key="1">
    <source>
        <dbReference type="PROSITE-ProRule" id="PRU00339"/>
    </source>
</evidence>
<dbReference type="OrthoDB" id="8562788at2"/>
<protein>
    <submittedName>
        <fullName evidence="3">Small terminase subunit</fullName>
    </submittedName>
</protein>